<dbReference type="EMBL" id="JALNTZ010000004">
    <property type="protein sequence ID" value="KAJ3653830.1"/>
    <property type="molecule type" value="Genomic_DNA"/>
</dbReference>
<evidence type="ECO:0000313" key="3">
    <source>
        <dbReference type="Proteomes" id="UP001168821"/>
    </source>
</evidence>
<organism evidence="2 3">
    <name type="scientific">Zophobas morio</name>
    <dbReference type="NCBI Taxonomy" id="2755281"/>
    <lineage>
        <taxon>Eukaryota</taxon>
        <taxon>Metazoa</taxon>
        <taxon>Ecdysozoa</taxon>
        <taxon>Arthropoda</taxon>
        <taxon>Hexapoda</taxon>
        <taxon>Insecta</taxon>
        <taxon>Pterygota</taxon>
        <taxon>Neoptera</taxon>
        <taxon>Endopterygota</taxon>
        <taxon>Coleoptera</taxon>
        <taxon>Polyphaga</taxon>
        <taxon>Cucujiformia</taxon>
        <taxon>Tenebrionidae</taxon>
        <taxon>Zophobas</taxon>
    </lineage>
</organism>
<protein>
    <submittedName>
        <fullName evidence="2">Uncharacterized protein</fullName>
    </submittedName>
</protein>
<evidence type="ECO:0000256" key="1">
    <source>
        <dbReference type="SAM" id="MobiDB-lite"/>
    </source>
</evidence>
<dbReference type="Proteomes" id="UP001168821">
    <property type="component" value="Unassembled WGS sequence"/>
</dbReference>
<gene>
    <name evidence="2" type="ORF">Zmor_013062</name>
</gene>
<keyword evidence="3" id="KW-1185">Reference proteome</keyword>
<evidence type="ECO:0000313" key="2">
    <source>
        <dbReference type="EMBL" id="KAJ3653830.1"/>
    </source>
</evidence>
<feature type="region of interest" description="Disordered" evidence="1">
    <location>
        <begin position="1"/>
        <end position="51"/>
    </location>
</feature>
<dbReference type="AlphaFoldDB" id="A0AA38ID46"/>
<reference evidence="2" key="1">
    <citation type="journal article" date="2023" name="G3 (Bethesda)">
        <title>Whole genome assemblies of Zophobas morio and Tenebrio molitor.</title>
        <authorList>
            <person name="Kaur S."/>
            <person name="Stinson S.A."/>
            <person name="diCenzo G.C."/>
        </authorList>
    </citation>
    <scope>NUCLEOTIDE SEQUENCE</scope>
    <source>
        <strain evidence="2">QUZm001</strain>
    </source>
</reference>
<comment type="caution">
    <text evidence="2">The sequence shown here is derived from an EMBL/GenBank/DDBJ whole genome shotgun (WGS) entry which is preliminary data.</text>
</comment>
<proteinExistence type="predicted"/>
<feature type="region of interest" description="Disordered" evidence="1">
    <location>
        <begin position="63"/>
        <end position="88"/>
    </location>
</feature>
<name>A0AA38ID46_9CUCU</name>
<sequence length="125" mass="13771">MAEHVRVAPANHPQSLTPGSPILPPAGPFQHCPRTQARKNQYAPPRRGCDANPLYLRTRIQSRENSPRACASAGPRHTHVSPRPKINTPLTALSRRFDVSRGGGLPPPTYSWGRLLPARPSFLRC</sequence>
<accession>A0AA38ID46</accession>